<dbReference type="EMBL" id="CAXDID020000013">
    <property type="protein sequence ID" value="CAL5981103.1"/>
    <property type="molecule type" value="Genomic_DNA"/>
</dbReference>
<accession>A0ABP1GWT9</accession>
<name>A0ABP1GWT9_9EUKA</name>
<keyword evidence="2" id="KW-1185">Reference proteome</keyword>
<organism evidence="1 2">
    <name type="scientific">Hexamita inflata</name>
    <dbReference type="NCBI Taxonomy" id="28002"/>
    <lineage>
        <taxon>Eukaryota</taxon>
        <taxon>Metamonada</taxon>
        <taxon>Diplomonadida</taxon>
        <taxon>Hexamitidae</taxon>
        <taxon>Hexamitinae</taxon>
        <taxon>Hexamita</taxon>
    </lineage>
</organism>
<evidence type="ECO:0000313" key="1">
    <source>
        <dbReference type="EMBL" id="CAL5981103.1"/>
    </source>
</evidence>
<comment type="caution">
    <text evidence="1">The sequence shown here is derived from an EMBL/GenBank/DDBJ whole genome shotgun (WGS) entry which is preliminary data.</text>
</comment>
<sequence>MRYALSNPSIRSSFALRHLICTDQEQAYLEISSALSKIQREQKLATQKIKMHQSNTRIQKIFKQIVKKELKESLITQNEQISEFSQKMNILQSNLQNHQIYINELIKLKESQIESYDTLINANMYNTFDFEKVQPIFKNQVVFMNGYLIPLLESGKSMITRALLFVDSYYVSQIDLTNDMEQIEKISTKIPQETQDQLQKELEENCEMYKVDQQNIMKQMLVAFHIIQVFINELKQLSTQLLILEADCGQSSSKAFSHLIE</sequence>
<proteinExistence type="predicted"/>
<reference evidence="1 2" key="1">
    <citation type="submission" date="2024-07" db="EMBL/GenBank/DDBJ databases">
        <authorList>
            <person name="Akdeniz Z."/>
        </authorList>
    </citation>
    <scope>NUCLEOTIDE SEQUENCE [LARGE SCALE GENOMIC DNA]</scope>
</reference>
<protein>
    <submittedName>
        <fullName evidence="1">Hypothetical_protein</fullName>
    </submittedName>
</protein>
<dbReference type="Proteomes" id="UP001642409">
    <property type="component" value="Unassembled WGS sequence"/>
</dbReference>
<evidence type="ECO:0000313" key="2">
    <source>
        <dbReference type="Proteomes" id="UP001642409"/>
    </source>
</evidence>
<gene>
    <name evidence="1" type="ORF">HINF_LOCUS6488</name>
</gene>